<keyword evidence="6" id="KW-0539">Nucleus</keyword>
<evidence type="ECO:0000256" key="1">
    <source>
        <dbReference type="ARBA" id="ARBA00004123"/>
    </source>
</evidence>
<dbReference type="AlphaFoldDB" id="A0A194PVV5"/>
<dbReference type="PANTHER" id="PTHR10373:SF38">
    <property type="entry name" value="PROTEIN PANGOLIN, ISOFORM J"/>
    <property type="match status" value="1"/>
</dbReference>
<dbReference type="InterPro" id="IPR024940">
    <property type="entry name" value="TCF/LEF"/>
</dbReference>
<evidence type="ECO:0000313" key="9">
    <source>
        <dbReference type="Proteomes" id="UP000053268"/>
    </source>
</evidence>
<dbReference type="PANTHER" id="PTHR10373">
    <property type="entry name" value="TRANSCRIPTION FACTOR 7 FAMILY MEMBER"/>
    <property type="match status" value="1"/>
</dbReference>
<dbReference type="GO" id="GO:0060070">
    <property type="term" value="P:canonical Wnt signaling pathway"/>
    <property type="evidence" value="ECO:0007669"/>
    <property type="project" value="TreeGrafter"/>
</dbReference>
<evidence type="ECO:0000256" key="2">
    <source>
        <dbReference type="ARBA" id="ARBA00023015"/>
    </source>
</evidence>
<dbReference type="Gene3D" id="1.10.30.10">
    <property type="entry name" value="High mobility group box domain"/>
    <property type="match status" value="1"/>
</dbReference>
<keyword evidence="5" id="KW-0804">Transcription</keyword>
<keyword evidence="4" id="KW-0010">Activator</keyword>
<evidence type="ECO:0000313" key="8">
    <source>
        <dbReference type="EMBL" id="KPI97457.1"/>
    </source>
</evidence>
<gene>
    <name evidence="8" type="ORF">RR46_09364</name>
</gene>
<accession>A0A194PVV5</accession>
<reference evidence="8 9" key="1">
    <citation type="journal article" date="2015" name="Nat. Commun.">
        <title>Outbred genome sequencing and CRISPR/Cas9 gene editing in butterflies.</title>
        <authorList>
            <person name="Li X."/>
            <person name="Fan D."/>
            <person name="Zhang W."/>
            <person name="Liu G."/>
            <person name="Zhang L."/>
            <person name="Zhao L."/>
            <person name="Fang X."/>
            <person name="Chen L."/>
            <person name="Dong Y."/>
            <person name="Chen Y."/>
            <person name="Ding Y."/>
            <person name="Zhao R."/>
            <person name="Feng M."/>
            <person name="Zhu Y."/>
            <person name="Feng Y."/>
            <person name="Jiang X."/>
            <person name="Zhu D."/>
            <person name="Xiang H."/>
            <person name="Feng X."/>
            <person name="Li S."/>
            <person name="Wang J."/>
            <person name="Zhang G."/>
            <person name="Kronforst M.R."/>
            <person name="Wang W."/>
        </authorList>
    </citation>
    <scope>NUCLEOTIDE SEQUENCE [LARGE SCALE GENOMIC DNA]</scope>
    <source>
        <strain evidence="8">Ya'a_city_454_Px</strain>
        <tissue evidence="8">Whole body</tissue>
    </source>
</reference>
<dbReference type="InterPro" id="IPR036910">
    <property type="entry name" value="HMG_box_dom_sf"/>
</dbReference>
<dbReference type="EMBL" id="KQ459590">
    <property type="protein sequence ID" value="KPI97457.1"/>
    <property type="molecule type" value="Genomic_DNA"/>
</dbReference>
<keyword evidence="2" id="KW-0805">Transcription regulation</keyword>
<dbReference type="STRING" id="66420.A0A194PVV5"/>
<comment type="subcellular location">
    <subcellularLocation>
        <location evidence="1">Nucleus</location>
    </subcellularLocation>
</comment>
<dbReference type="GO" id="GO:1990907">
    <property type="term" value="C:beta-catenin-TCF complex"/>
    <property type="evidence" value="ECO:0007669"/>
    <property type="project" value="TreeGrafter"/>
</dbReference>
<evidence type="ECO:0000256" key="5">
    <source>
        <dbReference type="ARBA" id="ARBA00023163"/>
    </source>
</evidence>
<feature type="region of interest" description="Disordered" evidence="7">
    <location>
        <begin position="55"/>
        <end position="83"/>
    </location>
</feature>
<evidence type="ECO:0000256" key="4">
    <source>
        <dbReference type="ARBA" id="ARBA00023159"/>
    </source>
</evidence>
<protein>
    <submittedName>
        <fullName evidence="8">Transcription factor 7</fullName>
    </submittedName>
</protein>
<sequence length="151" mass="17344">MSERVCVCRAPGAVLEKRPAGCCVLCTWHALGREEQAKYYELARRERQLHMQLYPDWSSRANTQRGKKRKRKQETTDGGTAFRSVAVPPRSAFTISRSYPAKKTTLVTGTTGVELPKISQSRFPKSNTWSEQWTSQRTRYTRFVSLKNEVN</sequence>
<dbReference type="GO" id="GO:0000978">
    <property type="term" value="F:RNA polymerase II cis-regulatory region sequence-specific DNA binding"/>
    <property type="evidence" value="ECO:0007669"/>
    <property type="project" value="TreeGrafter"/>
</dbReference>
<evidence type="ECO:0000256" key="3">
    <source>
        <dbReference type="ARBA" id="ARBA00023125"/>
    </source>
</evidence>
<proteinExistence type="predicted"/>
<keyword evidence="3" id="KW-0238">DNA-binding</keyword>
<keyword evidence="9" id="KW-1185">Reference proteome</keyword>
<name>A0A194PVV5_PAPXU</name>
<organism evidence="8 9">
    <name type="scientific">Papilio xuthus</name>
    <name type="common">Asian swallowtail butterfly</name>
    <dbReference type="NCBI Taxonomy" id="66420"/>
    <lineage>
        <taxon>Eukaryota</taxon>
        <taxon>Metazoa</taxon>
        <taxon>Ecdysozoa</taxon>
        <taxon>Arthropoda</taxon>
        <taxon>Hexapoda</taxon>
        <taxon>Insecta</taxon>
        <taxon>Pterygota</taxon>
        <taxon>Neoptera</taxon>
        <taxon>Endopterygota</taxon>
        <taxon>Lepidoptera</taxon>
        <taxon>Glossata</taxon>
        <taxon>Ditrysia</taxon>
        <taxon>Papilionoidea</taxon>
        <taxon>Papilionidae</taxon>
        <taxon>Papilioninae</taxon>
        <taxon>Papilio</taxon>
    </lineage>
</organism>
<dbReference type="SUPFAM" id="SSF47095">
    <property type="entry name" value="HMG-box"/>
    <property type="match status" value="1"/>
</dbReference>
<dbReference type="GO" id="GO:0000785">
    <property type="term" value="C:chromatin"/>
    <property type="evidence" value="ECO:0007669"/>
    <property type="project" value="TreeGrafter"/>
</dbReference>
<dbReference type="Proteomes" id="UP000053268">
    <property type="component" value="Unassembled WGS sequence"/>
</dbReference>
<dbReference type="GO" id="GO:0000981">
    <property type="term" value="F:DNA-binding transcription factor activity, RNA polymerase II-specific"/>
    <property type="evidence" value="ECO:0007669"/>
    <property type="project" value="TreeGrafter"/>
</dbReference>
<evidence type="ECO:0000256" key="6">
    <source>
        <dbReference type="ARBA" id="ARBA00023242"/>
    </source>
</evidence>
<evidence type="ECO:0000256" key="7">
    <source>
        <dbReference type="SAM" id="MobiDB-lite"/>
    </source>
</evidence>